<dbReference type="PANTHER" id="PTHR13318">
    <property type="entry name" value="PARTNER OF PAIRED, ISOFORM B-RELATED"/>
    <property type="match status" value="1"/>
</dbReference>
<reference evidence="3 4" key="1">
    <citation type="journal article" date="2014" name="Genome Biol.">
        <title>Transcriptome and methylome profiling reveals relics of genome dominance in the mesopolyploid Brassica oleracea.</title>
        <authorList>
            <person name="Parkin I.A."/>
            <person name="Koh C."/>
            <person name="Tang H."/>
            <person name="Robinson S.J."/>
            <person name="Kagale S."/>
            <person name="Clarke W.E."/>
            <person name="Town C.D."/>
            <person name="Nixon J."/>
            <person name="Krishnakumar V."/>
            <person name="Bidwell S.L."/>
            <person name="Denoeud F."/>
            <person name="Belcram H."/>
            <person name="Links M.G."/>
            <person name="Just J."/>
            <person name="Clarke C."/>
            <person name="Bender T."/>
            <person name="Huebert T."/>
            <person name="Mason A.S."/>
            <person name="Pires J.C."/>
            <person name="Barker G."/>
            <person name="Moore J."/>
            <person name="Walley P.G."/>
            <person name="Manoli S."/>
            <person name="Batley J."/>
            <person name="Edwards D."/>
            <person name="Nelson M.N."/>
            <person name="Wang X."/>
            <person name="Paterson A.H."/>
            <person name="King G."/>
            <person name="Bancroft I."/>
            <person name="Chalhoub B."/>
            <person name="Sharpe A.G."/>
        </authorList>
    </citation>
    <scope>NUCLEOTIDE SEQUENCE</scope>
    <source>
        <strain evidence="3 4">cv. TO1000</strain>
    </source>
</reference>
<dbReference type="HOGENOM" id="CLU_014779_1_0_1"/>
<dbReference type="STRING" id="109376.A0A0D3D4B5"/>
<dbReference type="InterPro" id="IPR006553">
    <property type="entry name" value="Leu-rich_rpt_Cys-con_subtyp"/>
</dbReference>
<feature type="domain" description="F-box/LRR-repeat protein 15-like leucin rich repeat" evidence="2">
    <location>
        <begin position="548"/>
        <end position="700"/>
    </location>
</feature>
<dbReference type="GO" id="GO:0006289">
    <property type="term" value="P:nucleotide-excision repair"/>
    <property type="evidence" value="ECO:0007669"/>
    <property type="project" value="EnsemblPlants"/>
</dbReference>
<reference evidence="3" key="2">
    <citation type="submission" date="2015-03" db="UniProtKB">
        <authorList>
            <consortium name="EnsemblPlants"/>
        </authorList>
    </citation>
    <scope>IDENTIFICATION</scope>
</reference>
<dbReference type="eggNOG" id="KOG1947">
    <property type="taxonomic scope" value="Eukaryota"/>
</dbReference>
<dbReference type="KEGG" id="boe:106305922"/>
<dbReference type="OrthoDB" id="10257471at2759"/>
<dbReference type="EnsemblPlants" id="Bo7g026560.1">
    <property type="protein sequence ID" value="Bo7g026560.1"/>
    <property type="gene ID" value="Bo7g026560"/>
</dbReference>
<dbReference type="SUPFAM" id="SSF52047">
    <property type="entry name" value="RNI-like"/>
    <property type="match status" value="1"/>
</dbReference>
<feature type="region of interest" description="Disordered" evidence="1">
    <location>
        <begin position="202"/>
        <end position="231"/>
    </location>
</feature>
<dbReference type="Gene3D" id="3.80.10.10">
    <property type="entry name" value="Ribonuclease Inhibitor"/>
    <property type="match status" value="3"/>
</dbReference>
<protein>
    <recommendedName>
        <fullName evidence="2">F-box/LRR-repeat protein 15-like leucin rich repeat domain-containing protein</fullName>
    </recommendedName>
</protein>
<dbReference type="OMA" id="YIDDCLN"/>
<keyword evidence="4" id="KW-1185">Reference proteome</keyword>
<evidence type="ECO:0000313" key="3">
    <source>
        <dbReference type="EnsemblPlants" id="Bo7g026560.1"/>
    </source>
</evidence>
<evidence type="ECO:0000259" key="2">
    <source>
        <dbReference type="Pfam" id="PF25372"/>
    </source>
</evidence>
<feature type="region of interest" description="Disordered" evidence="1">
    <location>
        <begin position="1"/>
        <end position="63"/>
    </location>
</feature>
<feature type="compositionally biased region" description="Polar residues" evidence="1">
    <location>
        <begin position="210"/>
        <end position="230"/>
    </location>
</feature>
<dbReference type="InterPro" id="IPR032675">
    <property type="entry name" value="LRR_dom_sf"/>
</dbReference>
<dbReference type="GO" id="GO:0019005">
    <property type="term" value="C:SCF ubiquitin ligase complex"/>
    <property type="evidence" value="ECO:0007669"/>
    <property type="project" value="TreeGrafter"/>
</dbReference>
<dbReference type="InterPro" id="IPR057207">
    <property type="entry name" value="FBXL15_LRR"/>
</dbReference>
<dbReference type="RefSeq" id="XP_013597805.1">
    <property type="nucleotide sequence ID" value="XM_013742351.1"/>
</dbReference>
<dbReference type="Pfam" id="PF25372">
    <property type="entry name" value="DUF7885"/>
    <property type="match status" value="1"/>
</dbReference>
<dbReference type="AlphaFoldDB" id="A0A0D3D4B5"/>
<dbReference type="GeneID" id="106305922"/>
<dbReference type="Gramene" id="Bo7g026560.1">
    <property type="protein sequence ID" value="Bo7g026560.1"/>
    <property type="gene ID" value="Bo7g026560"/>
</dbReference>
<dbReference type="Proteomes" id="UP000032141">
    <property type="component" value="Chromosome C7"/>
</dbReference>
<feature type="region of interest" description="Disordered" evidence="1">
    <location>
        <begin position="298"/>
        <end position="322"/>
    </location>
</feature>
<dbReference type="PANTHER" id="PTHR13318:SF101">
    <property type="entry name" value="F-BOX_LRR PROTEIN"/>
    <property type="match status" value="1"/>
</dbReference>
<dbReference type="GO" id="GO:0010225">
    <property type="term" value="P:response to UV-C"/>
    <property type="evidence" value="ECO:0007669"/>
    <property type="project" value="EnsemblPlants"/>
</dbReference>
<dbReference type="FunFam" id="3.80.10.10:FF:000777">
    <property type="entry name" value="RNI-like superfamily protein"/>
    <property type="match status" value="1"/>
</dbReference>
<accession>A0A0D3D4B5</accession>
<proteinExistence type="predicted"/>
<feature type="compositionally biased region" description="Polar residues" evidence="1">
    <location>
        <begin position="23"/>
        <end position="32"/>
    </location>
</feature>
<evidence type="ECO:0000256" key="1">
    <source>
        <dbReference type="SAM" id="MobiDB-lite"/>
    </source>
</evidence>
<evidence type="ECO:0000313" key="4">
    <source>
        <dbReference type="Proteomes" id="UP000032141"/>
    </source>
</evidence>
<dbReference type="GO" id="GO:0031146">
    <property type="term" value="P:SCF-dependent proteasomal ubiquitin-dependent protein catabolic process"/>
    <property type="evidence" value="ECO:0007669"/>
    <property type="project" value="TreeGrafter"/>
</dbReference>
<sequence length="716" mass="79247">MTILRSREIPSVSGKPRPKRQSSDIIQPSTPARKQEPSAPSLDRSSPPTNTFRRRRSPRLESLNGFTEKEVSILVCSNRKSNVGERFLSLRSGKKVANGIETSGSEIDSRKLDLVEETNIVSKELDNSGDDALVRSEEKGKSVMAEVNDVEMKCDEKPSSSVNRRKYTREEKAKGIQVENLSPPITTVGVEEMDIDNSIDIQNPPEGASLTKSSVNAQNQNGNASRNQQFRDFAERNASRFARFDVEMEEEEESSDKEEVELQVEDWPGPFSTAMKIMKDREENTILHDGVPFSSDIERSSSPIVWPPRRSDSFTSPPPRAPSLQELSMRVLVKNADAITSLDYVPDSLRVKLCQLLCDSRRMDVHFLDLLVRGSPTGICVPDCSWLTEEQFTECFKNCDTSNLMVLQLDQCGRCMPDYVLPSTLARSPKSLPMLSSLSLSGACRLSDVGLRALVSVAPAITSINLSQCSLLTSSTIDMLSDSLGLVLRELYLNECQSIDLKLILTALKKFEKLEVLSLVDLPSVRGRLLREFITARGQALKQLTLSNSVKLTDSSIKDISENCPNLRVLDLANVCKLTDCALGYLANGCQFLEKLIFCRNSFSDEAVAAFVETSGGSLVELSLNNVKKVGHNTALALAKFSEKLQILDVSWCRDMSDNALGYIVDSCSSLKVLKVFGCTQITDTFVLGHSNPNVEILGLKMDPFLNHLTKNHPDS</sequence>
<name>A0A0D3D4B5_BRAOL</name>
<dbReference type="SMART" id="SM00367">
    <property type="entry name" value="LRR_CC"/>
    <property type="match status" value="6"/>
</dbReference>
<organism evidence="3 4">
    <name type="scientific">Brassica oleracea var. oleracea</name>
    <dbReference type="NCBI Taxonomy" id="109376"/>
    <lineage>
        <taxon>Eukaryota</taxon>
        <taxon>Viridiplantae</taxon>
        <taxon>Streptophyta</taxon>
        <taxon>Embryophyta</taxon>
        <taxon>Tracheophyta</taxon>
        <taxon>Spermatophyta</taxon>
        <taxon>Magnoliopsida</taxon>
        <taxon>eudicotyledons</taxon>
        <taxon>Gunneridae</taxon>
        <taxon>Pentapetalae</taxon>
        <taxon>rosids</taxon>
        <taxon>malvids</taxon>
        <taxon>Brassicales</taxon>
        <taxon>Brassicaceae</taxon>
        <taxon>Brassiceae</taxon>
        <taxon>Brassica</taxon>
    </lineage>
</organism>